<evidence type="ECO:0000313" key="3">
    <source>
        <dbReference type="EMBL" id="VTS16875.1"/>
    </source>
</evidence>
<evidence type="ECO:0000313" key="4">
    <source>
        <dbReference type="Proteomes" id="UP000394068"/>
    </source>
</evidence>
<dbReference type="AlphaFoldDB" id="A0A4U9XVJ0"/>
<dbReference type="PANTHER" id="PTHR43619:SF2">
    <property type="entry name" value="S-ADENOSYL-L-METHIONINE-DEPENDENT METHYLTRANSFERASES SUPERFAMILY PROTEIN"/>
    <property type="match status" value="1"/>
</dbReference>
<evidence type="ECO:0000256" key="1">
    <source>
        <dbReference type="ARBA" id="ARBA00022603"/>
    </source>
</evidence>
<protein>
    <submittedName>
        <fullName evidence="3">Tetracenomycin polyketide synthesis O-methyltransferase tcmP</fullName>
    </submittedName>
</protein>
<sequence length="264" mass="31094">MEMKLSGISQSLLLPLYARAEETQRTDALFKDFTAIKILKDLEIAPSKYKKSNFSTLGCIARTKILDDKVKEYIAKNPEARIVNLGCGLDDRYRRVDNGRIHWYNIDFPEVISLRDKYIQNDERVINLAQSVLDYIWLDKISYDHSDNILIIAEGLLMYLEEKEVKELFINIASKFNNLTLYLELMSSWMVHNQKFHDITDSDKIIFKWGVDKVKDFEDICPNYQLSESINLTYFMKKRSIFLKLFSKKMEKINNHIAVFHKKI</sequence>
<keyword evidence="1 3" id="KW-0489">Methyltransferase</keyword>
<dbReference type="PIRSF" id="PIRSF028177">
    <property type="entry name" value="Polyketide_synth_Omtfrase_TcmP"/>
    <property type="match status" value="1"/>
</dbReference>
<dbReference type="InterPro" id="IPR007213">
    <property type="entry name" value="Ppm1/Ppm2/Tcmp"/>
</dbReference>
<keyword evidence="2 3" id="KW-0808">Transferase</keyword>
<gene>
    <name evidence="3" type="ORF">NCTC5386_01520</name>
</gene>
<accession>A0A4U9XVJ0</accession>
<reference evidence="3 4" key="1">
    <citation type="submission" date="2019-05" db="EMBL/GenBank/DDBJ databases">
        <authorList>
            <consortium name="Pathogen Informatics"/>
        </authorList>
    </citation>
    <scope>NUCLEOTIDE SEQUENCE [LARGE SCALE GENOMIC DNA]</scope>
    <source>
        <strain evidence="3 4">NCTC5386</strain>
    </source>
</reference>
<dbReference type="GO" id="GO:0008168">
    <property type="term" value="F:methyltransferase activity"/>
    <property type="evidence" value="ECO:0007669"/>
    <property type="project" value="UniProtKB-KW"/>
</dbReference>
<proteinExistence type="predicted"/>
<dbReference type="InterPro" id="IPR016874">
    <property type="entry name" value="TcmP-like"/>
</dbReference>
<dbReference type="RefSeq" id="WP_077323149.1">
    <property type="nucleotide sequence ID" value="NZ_CABEHT010000001.1"/>
</dbReference>
<dbReference type="Proteomes" id="UP000394068">
    <property type="component" value="Unassembled WGS sequence"/>
</dbReference>
<dbReference type="PANTHER" id="PTHR43619">
    <property type="entry name" value="S-ADENOSYL-L-METHIONINE-DEPENDENT METHYLTRANSFERASE YKTD-RELATED"/>
    <property type="match status" value="1"/>
</dbReference>
<dbReference type="SUPFAM" id="SSF53335">
    <property type="entry name" value="S-adenosyl-L-methionine-dependent methyltransferases"/>
    <property type="match status" value="1"/>
</dbReference>
<dbReference type="GO" id="GO:0032259">
    <property type="term" value="P:methylation"/>
    <property type="evidence" value="ECO:0007669"/>
    <property type="project" value="UniProtKB-KW"/>
</dbReference>
<evidence type="ECO:0000256" key="2">
    <source>
        <dbReference type="ARBA" id="ARBA00022679"/>
    </source>
</evidence>
<dbReference type="EMBL" id="CABEHT010000001">
    <property type="protein sequence ID" value="VTS16875.1"/>
    <property type="molecule type" value="Genomic_DNA"/>
</dbReference>
<dbReference type="Pfam" id="PF04072">
    <property type="entry name" value="LCM"/>
    <property type="match status" value="1"/>
</dbReference>
<organism evidence="3 4">
    <name type="scientific">Streptococcus pseudoporcinus</name>
    <dbReference type="NCBI Taxonomy" id="361101"/>
    <lineage>
        <taxon>Bacteria</taxon>
        <taxon>Bacillati</taxon>
        <taxon>Bacillota</taxon>
        <taxon>Bacilli</taxon>
        <taxon>Lactobacillales</taxon>
        <taxon>Streptococcaceae</taxon>
        <taxon>Streptococcus</taxon>
    </lineage>
</organism>
<dbReference type="Gene3D" id="3.40.50.150">
    <property type="entry name" value="Vaccinia Virus protein VP39"/>
    <property type="match status" value="1"/>
</dbReference>
<dbReference type="InterPro" id="IPR029063">
    <property type="entry name" value="SAM-dependent_MTases_sf"/>
</dbReference>
<name>A0A4U9XVJ0_9STRE</name>